<dbReference type="AlphaFoldDB" id="A0A953ICR2"/>
<name>A0A953ICR2_SYMTR</name>
<dbReference type="NCBIfam" id="TIGR02548">
    <property type="entry name" value="casB_cse2"/>
    <property type="match status" value="1"/>
</dbReference>
<proteinExistence type="predicted"/>
<comment type="caution">
    <text evidence="1">The sequence shown here is derived from an EMBL/GenBank/DDBJ whole genome shotgun (WGS) entry which is preliminary data.</text>
</comment>
<dbReference type="CDD" id="cd09670">
    <property type="entry name" value="Cse2_I-E"/>
    <property type="match status" value="1"/>
</dbReference>
<organism evidence="1 2">
    <name type="scientific">Symbiobacterium thermophilum</name>
    <dbReference type="NCBI Taxonomy" id="2734"/>
    <lineage>
        <taxon>Bacteria</taxon>
        <taxon>Bacillati</taxon>
        <taxon>Bacillota</taxon>
        <taxon>Clostridia</taxon>
        <taxon>Eubacteriales</taxon>
        <taxon>Symbiobacteriaceae</taxon>
        <taxon>Symbiobacterium</taxon>
    </lineage>
</organism>
<dbReference type="InterPro" id="IPR013382">
    <property type="entry name" value="CRISPR-assoc_prot_Cse2"/>
</dbReference>
<dbReference type="InterPro" id="IPR038287">
    <property type="entry name" value="Cse2_sf"/>
</dbReference>
<evidence type="ECO:0000313" key="2">
    <source>
        <dbReference type="Proteomes" id="UP000732377"/>
    </source>
</evidence>
<dbReference type="Gene3D" id="1.10.520.40">
    <property type="entry name" value="CRISPR-associated protein Cse2"/>
    <property type="match status" value="1"/>
</dbReference>
<dbReference type="EMBL" id="PIUK01000121">
    <property type="protein sequence ID" value="MBY6276939.1"/>
    <property type="molecule type" value="Genomic_DNA"/>
</dbReference>
<evidence type="ECO:0000313" key="1">
    <source>
        <dbReference type="EMBL" id="MBY6276939.1"/>
    </source>
</evidence>
<gene>
    <name evidence="1" type="primary">casB</name>
    <name evidence="1" type="ORF">CWE10_12135</name>
</gene>
<dbReference type="OMA" id="WARAFYR"/>
<accession>A0A953ICR2</accession>
<sequence length="191" mass="22009">MKGPSSRQVEFAGWLSGLDDRGTLAALRRGLMLEEEQLFELFGYVPPRFLTGLRPGEERLYLMVAALYAYHPVSFGEEELAERRRNLGESLRRLAEEKARQRGGLDEGEELLPESLKRRMEALLSAPRADLFGHLRQVISLLKSEEIPVDWAQLLSDLQRWEAPDRRVQWAWSRSFYVGYQTEGGDETDVR</sequence>
<protein>
    <submittedName>
        <fullName evidence="1">Type I-E CRISPR-associated protein Cse2/CasB</fullName>
    </submittedName>
</protein>
<dbReference type="Pfam" id="PF09485">
    <property type="entry name" value="CRISPR_Cse2"/>
    <property type="match status" value="1"/>
</dbReference>
<reference evidence="1" key="1">
    <citation type="submission" date="2017-11" db="EMBL/GenBank/DDBJ databases">
        <title>Three new genomes from thermophilic consortium.</title>
        <authorList>
            <person name="Quaggio R."/>
            <person name="Amgarten D."/>
            <person name="Setubal J.C."/>
        </authorList>
    </citation>
    <scope>NUCLEOTIDE SEQUENCE</scope>
    <source>
        <strain evidence="1">ZCTH01-B2</strain>
    </source>
</reference>
<dbReference type="Proteomes" id="UP000732377">
    <property type="component" value="Unassembled WGS sequence"/>
</dbReference>